<sequence length="757" mass="85911">MKIYLKNNKYFFVFIVLLSTYTLNAQLKKTFKIIDNESNLPISQVTFIYGEQSGISNKNGEITFRFQENTVMKISHLSYGTQKIDSEFIIKTLKDGKLYLTKNTTELQPATIIALRSKQNDKELLSLQYQDKMEHDGGALLNNIPAISSIRKSGNYGFDPVIRGFKYDQLNVVINGVQSAKAACPNRMDTPTSQIPVNMVDRVEILKGPYSLRYGSVIGGTINFISSPLNTSEDFSTYARVSSGFESNGDISRNEGVLGFSHKKYSTTFFGSWSEGNDYEDGNNIDIPSGFNRGSFGVDFGVLITDRQEIKISATRNVARNVDFPALPMDLLEDDTWLFNVTHKINIENKNLHLWKTTAYGTFVDHLMGNERRNQNSRMVNASTEAKTYTYGARTEGIWNFSNTSKIYIGADIRIDKAEGTRKREFIAGPNTGNIFFDNAWQNSSIIKTGFFAESQWKYKQWKIIASGRINVNDASIDEPQNEFSTVFNDTNTTQINPSISLGVVKKLGNSFSMGLWLARAQRSGSITERYINFFPVGLDRFEMLGNPDLDPEINNQMDLTFDYKTKNTALTLNVYASYVDDFISSLVDESLTPRLPNSPGVRRYINIDNALLSGFELNWQQQFLPELLHQFSVAYTYGEDKERDEALPEIPPLDMRYTIKGNLMNNKLHPEIMLRHVLKQTRISNEFAEVETPAFTTLDMSIKYRINPTISASVIAQNLLDEAYFEHLNRAFRSDQTQRIFAPGRNIIVSVNLDFL</sequence>
<feature type="domain" description="TonB-dependent receptor plug" evidence="11">
    <location>
        <begin position="130"/>
        <end position="220"/>
    </location>
</feature>
<dbReference type="Proteomes" id="UP000315540">
    <property type="component" value="Unassembled WGS sequence"/>
</dbReference>
<dbReference type="Pfam" id="PF07715">
    <property type="entry name" value="Plug"/>
    <property type="match status" value="1"/>
</dbReference>
<dbReference type="GO" id="GO:0009279">
    <property type="term" value="C:cell outer membrane"/>
    <property type="evidence" value="ECO:0007669"/>
    <property type="project" value="UniProtKB-SubCell"/>
</dbReference>
<dbReference type="SUPFAM" id="SSF56935">
    <property type="entry name" value="Porins"/>
    <property type="match status" value="1"/>
</dbReference>
<dbReference type="OrthoDB" id="9759247at2"/>
<evidence type="ECO:0000256" key="5">
    <source>
        <dbReference type="ARBA" id="ARBA00023077"/>
    </source>
</evidence>
<dbReference type="EMBL" id="VFWZ01000004">
    <property type="protein sequence ID" value="TPN85217.1"/>
    <property type="molecule type" value="Genomic_DNA"/>
</dbReference>
<evidence type="ECO:0000259" key="10">
    <source>
        <dbReference type="Pfam" id="PF00593"/>
    </source>
</evidence>
<organism evidence="12 13">
    <name type="scientific">Aquimarina algicola</name>
    <dbReference type="NCBI Taxonomy" id="2589995"/>
    <lineage>
        <taxon>Bacteria</taxon>
        <taxon>Pseudomonadati</taxon>
        <taxon>Bacteroidota</taxon>
        <taxon>Flavobacteriia</taxon>
        <taxon>Flavobacteriales</taxon>
        <taxon>Flavobacteriaceae</taxon>
        <taxon>Aquimarina</taxon>
    </lineage>
</organism>
<comment type="caution">
    <text evidence="12">The sequence shown here is derived from an EMBL/GenBank/DDBJ whole genome shotgun (WGS) entry which is preliminary data.</text>
</comment>
<evidence type="ECO:0000256" key="2">
    <source>
        <dbReference type="ARBA" id="ARBA00022448"/>
    </source>
</evidence>
<keyword evidence="6 8" id="KW-0472">Membrane</keyword>
<feature type="domain" description="TonB-dependent receptor-like beta-barrel" evidence="10">
    <location>
        <begin position="277"/>
        <end position="720"/>
    </location>
</feature>
<comment type="subcellular location">
    <subcellularLocation>
        <location evidence="1 8">Cell outer membrane</location>
        <topology evidence="1 8">Multi-pass membrane protein</topology>
    </subcellularLocation>
</comment>
<dbReference type="PANTHER" id="PTHR30069:SF49">
    <property type="entry name" value="OUTER MEMBRANE PROTEIN C"/>
    <property type="match status" value="1"/>
</dbReference>
<accession>A0A504J2X3</accession>
<evidence type="ECO:0000259" key="11">
    <source>
        <dbReference type="Pfam" id="PF07715"/>
    </source>
</evidence>
<evidence type="ECO:0000256" key="4">
    <source>
        <dbReference type="ARBA" id="ARBA00022692"/>
    </source>
</evidence>
<name>A0A504J2X3_9FLAO</name>
<evidence type="ECO:0000313" key="12">
    <source>
        <dbReference type="EMBL" id="TPN85217.1"/>
    </source>
</evidence>
<keyword evidence="12" id="KW-0675">Receptor</keyword>
<keyword evidence="13" id="KW-1185">Reference proteome</keyword>
<evidence type="ECO:0000313" key="13">
    <source>
        <dbReference type="Proteomes" id="UP000315540"/>
    </source>
</evidence>
<dbReference type="Pfam" id="PF00593">
    <property type="entry name" value="TonB_dep_Rec_b-barrel"/>
    <property type="match status" value="1"/>
</dbReference>
<keyword evidence="4 8" id="KW-0812">Transmembrane</keyword>
<dbReference type="InterPro" id="IPR036942">
    <property type="entry name" value="Beta-barrel_TonB_sf"/>
</dbReference>
<dbReference type="AlphaFoldDB" id="A0A504J2X3"/>
<dbReference type="Gene3D" id="2.170.130.10">
    <property type="entry name" value="TonB-dependent receptor, plug domain"/>
    <property type="match status" value="1"/>
</dbReference>
<protein>
    <submittedName>
        <fullName evidence="12">TonB-dependent receptor</fullName>
    </submittedName>
</protein>
<dbReference type="PROSITE" id="PS52016">
    <property type="entry name" value="TONB_DEPENDENT_REC_3"/>
    <property type="match status" value="1"/>
</dbReference>
<dbReference type="InterPro" id="IPR012910">
    <property type="entry name" value="Plug_dom"/>
</dbReference>
<dbReference type="InterPro" id="IPR037066">
    <property type="entry name" value="Plug_dom_sf"/>
</dbReference>
<dbReference type="PANTHER" id="PTHR30069">
    <property type="entry name" value="TONB-DEPENDENT OUTER MEMBRANE RECEPTOR"/>
    <property type="match status" value="1"/>
</dbReference>
<evidence type="ECO:0000256" key="8">
    <source>
        <dbReference type="PROSITE-ProRule" id="PRU01360"/>
    </source>
</evidence>
<dbReference type="InterPro" id="IPR039426">
    <property type="entry name" value="TonB-dep_rcpt-like"/>
</dbReference>
<dbReference type="GO" id="GO:0015344">
    <property type="term" value="F:siderophore uptake transmembrane transporter activity"/>
    <property type="evidence" value="ECO:0007669"/>
    <property type="project" value="TreeGrafter"/>
</dbReference>
<reference evidence="12 13" key="1">
    <citation type="submission" date="2019-06" db="EMBL/GenBank/DDBJ databases">
        <authorList>
            <person name="Meng X."/>
        </authorList>
    </citation>
    <scope>NUCLEOTIDE SEQUENCE [LARGE SCALE GENOMIC DNA]</scope>
    <source>
        <strain evidence="12 13">M625</strain>
    </source>
</reference>
<proteinExistence type="inferred from homology"/>
<dbReference type="GO" id="GO:0044718">
    <property type="term" value="P:siderophore transmembrane transport"/>
    <property type="evidence" value="ECO:0007669"/>
    <property type="project" value="TreeGrafter"/>
</dbReference>
<evidence type="ECO:0000256" key="6">
    <source>
        <dbReference type="ARBA" id="ARBA00023136"/>
    </source>
</evidence>
<dbReference type="RefSeq" id="WP_140594264.1">
    <property type="nucleotide sequence ID" value="NZ_VFWZ01000004.1"/>
</dbReference>
<keyword evidence="3 8" id="KW-1134">Transmembrane beta strand</keyword>
<keyword evidence="5 9" id="KW-0798">TonB box</keyword>
<keyword evidence="7 8" id="KW-0998">Cell outer membrane</keyword>
<evidence type="ECO:0000256" key="1">
    <source>
        <dbReference type="ARBA" id="ARBA00004571"/>
    </source>
</evidence>
<evidence type="ECO:0000256" key="7">
    <source>
        <dbReference type="ARBA" id="ARBA00023237"/>
    </source>
</evidence>
<evidence type="ECO:0000256" key="3">
    <source>
        <dbReference type="ARBA" id="ARBA00022452"/>
    </source>
</evidence>
<dbReference type="Gene3D" id="2.40.170.20">
    <property type="entry name" value="TonB-dependent receptor, beta-barrel domain"/>
    <property type="match status" value="1"/>
</dbReference>
<evidence type="ECO:0000256" key="9">
    <source>
        <dbReference type="RuleBase" id="RU003357"/>
    </source>
</evidence>
<comment type="similarity">
    <text evidence="8 9">Belongs to the TonB-dependent receptor family.</text>
</comment>
<dbReference type="CDD" id="cd01347">
    <property type="entry name" value="ligand_gated_channel"/>
    <property type="match status" value="1"/>
</dbReference>
<dbReference type="InterPro" id="IPR000531">
    <property type="entry name" value="Beta-barrel_TonB"/>
</dbReference>
<keyword evidence="2 8" id="KW-0813">Transport</keyword>
<gene>
    <name evidence="12" type="ORF">FHK87_14405</name>
</gene>